<evidence type="ECO:0000313" key="2">
    <source>
        <dbReference type="EMBL" id="CAE7179014.1"/>
    </source>
</evidence>
<dbReference type="AlphaFoldDB" id="A0A6S6W4J1"/>
<evidence type="ECO:0000256" key="1">
    <source>
        <dbReference type="SAM" id="MobiDB-lite"/>
    </source>
</evidence>
<proteinExistence type="predicted"/>
<protein>
    <submittedName>
        <fullName evidence="2">Uncharacterized protein</fullName>
    </submittedName>
</protein>
<organism evidence="2 3">
    <name type="scientific">Pyrenophora teres f. teres</name>
    <dbReference type="NCBI Taxonomy" id="97479"/>
    <lineage>
        <taxon>Eukaryota</taxon>
        <taxon>Fungi</taxon>
        <taxon>Dikarya</taxon>
        <taxon>Ascomycota</taxon>
        <taxon>Pezizomycotina</taxon>
        <taxon>Dothideomycetes</taxon>
        <taxon>Pleosporomycetidae</taxon>
        <taxon>Pleosporales</taxon>
        <taxon>Pleosporineae</taxon>
        <taxon>Pleosporaceae</taxon>
        <taxon>Pyrenophora</taxon>
    </lineage>
</organism>
<accession>A0A6S6W4J1</accession>
<name>A0A6S6W4J1_9PLEO</name>
<feature type="region of interest" description="Disordered" evidence="1">
    <location>
        <begin position="79"/>
        <end position="103"/>
    </location>
</feature>
<feature type="compositionally biased region" description="Low complexity" evidence="1">
    <location>
        <begin position="86"/>
        <end position="102"/>
    </location>
</feature>
<dbReference type="Gene3D" id="3.40.630.30">
    <property type="match status" value="1"/>
</dbReference>
<reference evidence="2" key="1">
    <citation type="submission" date="2021-02" db="EMBL/GenBank/DDBJ databases">
        <authorList>
            <person name="Syme A R."/>
            <person name="Syme A R."/>
            <person name="Moolhuijzen P."/>
        </authorList>
    </citation>
    <scope>NUCLEOTIDE SEQUENCE</scope>
    <source>
        <strain evidence="2">W1-1</strain>
    </source>
</reference>
<evidence type="ECO:0000313" key="3">
    <source>
        <dbReference type="Proteomes" id="UP000472372"/>
    </source>
</evidence>
<dbReference type="EMBL" id="HG992981">
    <property type="protein sequence ID" value="CAE7179014.1"/>
    <property type="molecule type" value="Genomic_DNA"/>
</dbReference>
<sequence length="229" mass="25361">MTSPPTLYRRSALQANPTLSQAIIDLVNDCFAWSKDKEDGKWDNSIPRFDNVEEFYSMLGEDEAMGAIAVLFEEAVEDGMGSDNDSTSSGQTTPSSPTSTQTCKKPIACAATIPWRGGHLKEGAGSETGWEIKIVCVDSSPMYQRCGLAVRLLAFLEEYLVGLERDALVREGVRGSGSVDLWILAAECQAGPYWRKRGYVDVRKMTEGPGVWSCREEFEIVVLKRRVEF</sequence>
<dbReference type="Proteomes" id="UP000472372">
    <property type="component" value="Chromosome 5"/>
</dbReference>
<gene>
    <name evidence="2" type="ORF">PTTW11_06464</name>
</gene>